<dbReference type="AlphaFoldDB" id="A0A9N9FNW5"/>
<evidence type="ECO:0000256" key="1">
    <source>
        <dbReference type="SAM" id="MobiDB-lite"/>
    </source>
</evidence>
<keyword evidence="2" id="KW-0472">Membrane</keyword>
<dbReference type="OrthoDB" id="10565641at2759"/>
<comment type="caution">
    <text evidence="3">The sequence shown here is derived from an EMBL/GenBank/DDBJ whole genome shotgun (WGS) entry which is preliminary data.</text>
</comment>
<dbReference type="EMBL" id="CAJVPI010000535">
    <property type="protein sequence ID" value="CAG8547301.1"/>
    <property type="molecule type" value="Genomic_DNA"/>
</dbReference>
<evidence type="ECO:0000313" key="3">
    <source>
        <dbReference type="EMBL" id="CAG8547301.1"/>
    </source>
</evidence>
<evidence type="ECO:0000313" key="4">
    <source>
        <dbReference type="Proteomes" id="UP000789739"/>
    </source>
</evidence>
<gene>
    <name evidence="3" type="ORF">PBRASI_LOCUS4901</name>
</gene>
<keyword evidence="4" id="KW-1185">Reference proteome</keyword>
<sequence length="232" mass="25011">MKLISTGSNTNDATKTVALNSELPIVNPIVQHLAAGKPPAPNSTNKPCVAKTTKSSRLKQDVSTQLSSPSSKTASGLQSASVTAFSVPSSTSAPSVSSVSSSSTSTSPALNAFYIGLPVLILFGLFFSIFLRVYRKRRSLQRALSTERLRTTRSPSDASIKSCRSGKPFLKFEMMTDSLQRAADGKVIDNVRVLPMAHHKESKVAGRKMNEDLTSSRKDNVIVIVERIEEEP</sequence>
<name>A0A9N9FNW5_9GLOM</name>
<protein>
    <submittedName>
        <fullName evidence="3">4864_t:CDS:1</fullName>
    </submittedName>
</protein>
<feature type="region of interest" description="Disordered" evidence="1">
    <location>
        <begin position="34"/>
        <end position="75"/>
    </location>
</feature>
<reference evidence="3" key="1">
    <citation type="submission" date="2021-06" db="EMBL/GenBank/DDBJ databases">
        <authorList>
            <person name="Kallberg Y."/>
            <person name="Tangrot J."/>
            <person name="Rosling A."/>
        </authorList>
    </citation>
    <scope>NUCLEOTIDE SEQUENCE</scope>
    <source>
        <strain evidence="3">BR232B</strain>
    </source>
</reference>
<keyword evidence="2" id="KW-0812">Transmembrane</keyword>
<feature type="compositionally biased region" description="Polar residues" evidence="1">
    <location>
        <begin position="61"/>
        <end position="75"/>
    </location>
</feature>
<accession>A0A9N9FNW5</accession>
<keyword evidence="2" id="KW-1133">Transmembrane helix</keyword>
<proteinExistence type="predicted"/>
<feature type="transmembrane region" description="Helical" evidence="2">
    <location>
        <begin position="112"/>
        <end position="134"/>
    </location>
</feature>
<dbReference type="Proteomes" id="UP000789739">
    <property type="component" value="Unassembled WGS sequence"/>
</dbReference>
<organism evidence="3 4">
    <name type="scientific">Paraglomus brasilianum</name>
    <dbReference type="NCBI Taxonomy" id="144538"/>
    <lineage>
        <taxon>Eukaryota</taxon>
        <taxon>Fungi</taxon>
        <taxon>Fungi incertae sedis</taxon>
        <taxon>Mucoromycota</taxon>
        <taxon>Glomeromycotina</taxon>
        <taxon>Glomeromycetes</taxon>
        <taxon>Paraglomerales</taxon>
        <taxon>Paraglomeraceae</taxon>
        <taxon>Paraglomus</taxon>
    </lineage>
</organism>
<evidence type="ECO:0000256" key="2">
    <source>
        <dbReference type="SAM" id="Phobius"/>
    </source>
</evidence>